<evidence type="ECO:0000313" key="2">
    <source>
        <dbReference type="EMBL" id="KMP04214.1"/>
    </source>
</evidence>
<sequence length="210" mass="22711">MHFYQKHRQSSASTGTDLTAPTLEKNAESHNGTASRDDGKFPSSTAVGSYLGVIPLVQENAQGEASDISDVLLGCLGIASPVAGKDALVQLAGIFLLPGLLKLPNDDKKLPRAEKRQVVCFCFVIFLKWPSVIPTFASRSRVGGRMCHEMLVAIRNGASGTASGDSTRHARRLPFLRHRTSALQGRTAIQPIVLRRASPPLTRVMRQLRG</sequence>
<protein>
    <submittedName>
        <fullName evidence="2">Uncharacterized protein</fullName>
    </submittedName>
</protein>
<reference evidence="3" key="1">
    <citation type="journal article" date="2010" name="Genome Res.">
        <title>Population genomic sequencing of Coccidioides fungi reveals recent hybridization and transposon control.</title>
        <authorList>
            <person name="Neafsey D.E."/>
            <person name="Barker B.M."/>
            <person name="Sharpton T.J."/>
            <person name="Stajich J.E."/>
            <person name="Park D.J."/>
            <person name="Whiston E."/>
            <person name="Hung C.-Y."/>
            <person name="McMahan C."/>
            <person name="White J."/>
            <person name="Sykes S."/>
            <person name="Heiman D."/>
            <person name="Young S."/>
            <person name="Zeng Q."/>
            <person name="Abouelleil A."/>
            <person name="Aftuck L."/>
            <person name="Bessette D."/>
            <person name="Brown A."/>
            <person name="FitzGerald M."/>
            <person name="Lui A."/>
            <person name="Macdonald J.P."/>
            <person name="Priest M."/>
            <person name="Orbach M.J."/>
            <person name="Galgiani J.N."/>
            <person name="Kirkland T.N."/>
            <person name="Cole G.T."/>
            <person name="Birren B.W."/>
            <person name="Henn M.R."/>
            <person name="Taylor J.W."/>
            <person name="Rounsley S.D."/>
        </authorList>
    </citation>
    <scope>NUCLEOTIDE SEQUENCE [LARGE SCALE GENOMIC DNA]</scope>
    <source>
        <strain evidence="3">RMSCC 2394</strain>
    </source>
</reference>
<dbReference type="AlphaFoldDB" id="A0A0J6YAZ1"/>
<evidence type="ECO:0000313" key="3">
    <source>
        <dbReference type="Proteomes" id="UP000054565"/>
    </source>
</evidence>
<proteinExistence type="predicted"/>
<dbReference type="Proteomes" id="UP000054565">
    <property type="component" value="Unassembled WGS sequence"/>
</dbReference>
<accession>A0A0J6YAZ1</accession>
<evidence type="ECO:0000256" key="1">
    <source>
        <dbReference type="SAM" id="MobiDB-lite"/>
    </source>
</evidence>
<organism evidence="2 3">
    <name type="scientific">Coccidioides immitis RMSCC 2394</name>
    <dbReference type="NCBI Taxonomy" id="404692"/>
    <lineage>
        <taxon>Eukaryota</taxon>
        <taxon>Fungi</taxon>
        <taxon>Dikarya</taxon>
        <taxon>Ascomycota</taxon>
        <taxon>Pezizomycotina</taxon>
        <taxon>Eurotiomycetes</taxon>
        <taxon>Eurotiomycetidae</taxon>
        <taxon>Onygenales</taxon>
        <taxon>Onygenaceae</taxon>
        <taxon>Coccidioides</taxon>
    </lineage>
</organism>
<gene>
    <name evidence="2" type="ORF">CIRG_03905</name>
</gene>
<name>A0A0J6YAZ1_COCIT</name>
<feature type="region of interest" description="Disordered" evidence="1">
    <location>
        <begin position="1"/>
        <end position="41"/>
    </location>
</feature>
<dbReference type="EMBL" id="DS028094">
    <property type="protein sequence ID" value="KMP04214.1"/>
    <property type="molecule type" value="Genomic_DNA"/>
</dbReference>
<feature type="compositionally biased region" description="Polar residues" evidence="1">
    <location>
        <begin position="10"/>
        <end position="19"/>
    </location>
</feature>